<comment type="caution">
    <text evidence="6">Lacks conserved residue(s) required for the propagation of feature annotation.</text>
</comment>
<proteinExistence type="predicted"/>
<feature type="compositionally biased region" description="Basic and acidic residues" evidence="7">
    <location>
        <begin position="4642"/>
        <end position="4653"/>
    </location>
</feature>
<feature type="compositionally biased region" description="Pro residues" evidence="7">
    <location>
        <begin position="1270"/>
        <end position="1425"/>
    </location>
</feature>
<keyword evidence="5" id="KW-0325">Glycoprotein</keyword>
<feature type="domain" description="VWFD" evidence="12">
    <location>
        <begin position="3316"/>
        <end position="3494"/>
    </location>
</feature>
<dbReference type="FunFam" id="2.10.25.10:FF:000055">
    <property type="entry name" value="alpha-tectorin isoform X1"/>
    <property type="match status" value="8"/>
</dbReference>
<feature type="disulfide bond" evidence="6">
    <location>
        <begin position="4519"/>
        <end position="4528"/>
    </location>
</feature>
<dbReference type="SMART" id="SM00179">
    <property type="entry name" value="EGF_CA"/>
    <property type="match status" value="2"/>
</dbReference>
<keyword evidence="3" id="KW-0677">Repeat</keyword>
<dbReference type="GO" id="GO:0016020">
    <property type="term" value="C:membrane"/>
    <property type="evidence" value="ECO:0007669"/>
    <property type="project" value="InterPro"/>
</dbReference>
<organism evidence="13 14">
    <name type="scientific">Oryzias javanicus</name>
    <name type="common">Javanese ricefish</name>
    <name type="synonym">Aplocheilus javanicus</name>
    <dbReference type="NCBI Taxonomy" id="123683"/>
    <lineage>
        <taxon>Eukaryota</taxon>
        <taxon>Metazoa</taxon>
        <taxon>Chordata</taxon>
        <taxon>Craniata</taxon>
        <taxon>Vertebrata</taxon>
        <taxon>Euteleostomi</taxon>
        <taxon>Actinopterygii</taxon>
        <taxon>Neopterygii</taxon>
        <taxon>Teleostei</taxon>
        <taxon>Neoteleostei</taxon>
        <taxon>Acanthomorphata</taxon>
        <taxon>Ovalentaria</taxon>
        <taxon>Atherinomorphae</taxon>
        <taxon>Beloniformes</taxon>
        <taxon>Adrianichthyidae</taxon>
        <taxon>Oryziinae</taxon>
        <taxon>Oryzias</taxon>
    </lineage>
</organism>
<evidence type="ECO:0000256" key="6">
    <source>
        <dbReference type="PROSITE-ProRule" id="PRU00076"/>
    </source>
</evidence>
<feature type="compositionally biased region" description="Polar residues" evidence="7">
    <location>
        <begin position="4654"/>
        <end position="4666"/>
    </location>
</feature>
<dbReference type="SUPFAM" id="SSF49899">
    <property type="entry name" value="Concanavalin A-like lectins/glucanases"/>
    <property type="match status" value="2"/>
</dbReference>
<evidence type="ECO:0000259" key="10">
    <source>
        <dbReference type="PROSITE" id="PS50026"/>
    </source>
</evidence>
<feature type="compositionally biased region" description="Polar residues" evidence="7">
    <location>
        <begin position="2166"/>
        <end position="2178"/>
    </location>
</feature>
<feature type="domain" description="VWFD" evidence="12">
    <location>
        <begin position="3703"/>
        <end position="3882"/>
    </location>
</feature>
<evidence type="ECO:0000259" key="12">
    <source>
        <dbReference type="PROSITE" id="PS51233"/>
    </source>
</evidence>
<feature type="compositionally biased region" description="Polar residues" evidence="7">
    <location>
        <begin position="3085"/>
        <end position="3097"/>
    </location>
</feature>
<dbReference type="SMART" id="SM00216">
    <property type="entry name" value="VWD"/>
    <property type="match status" value="9"/>
</dbReference>
<dbReference type="GO" id="GO:0031012">
    <property type="term" value="C:extracellular matrix"/>
    <property type="evidence" value="ECO:0007669"/>
    <property type="project" value="TreeGrafter"/>
</dbReference>
<feature type="compositionally biased region" description="Low complexity" evidence="7">
    <location>
        <begin position="2425"/>
        <end position="2434"/>
    </location>
</feature>
<evidence type="ECO:0000259" key="11">
    <source>
        <dbReference type="PROSITE" id="PS50060"/>
    </source>
</evidence>
<feature type="compositionally biased region" description="Polar residues" evidence="7">
    <location>
        <begin position="1053"/>
        <end position="1065"/>
    </location>
</feature>
<dbReference type="PROSITE" id="PS00022">
    <property type="entry name" value="EGF_1"/>
    <property type="match status" value="2"/>
</dbReference>
<reference evidence="13 14" key="2">
    <citation type="submission" date="2019-01" db="EMBL/GenBank/DDBJ databases">
        <title>A chromosome length genome reference of the Java medaka (oryzias javanicus).</title>
        <authorList>
            <person name="Herpin A."/>
            <person name="Takehana Y."/>
            <person name="Naruse K."/>
            <person name="Ansai S."/>
            <person name="Kawaguchi M."/>
        </authorList>
    </citation>
    <scope>NUCLEOTIDE SEQUENCE [LARGE SCALE GENOMIC DNA]</scope>
    <source>
        <strain evidence="13">RS831</strain>
        <tissue evidence="13">Whole body</tissue>
    </source>
</reference>
<feature type="compositionally biased region" description="Pro residues" evidence="7">
    <location>
        <begin position="2399"/>
        <end position="2424"/>
    </location>
</feature>
<feature type="domain" description="VWFD" evidence="12">
    <location>
        <begin position="1633"/>
        <end position="1807"/>
    </location>
</feature>
<dbReference type="Gene3D" id="2.60.120.200">
    <property type="match status" value="2"/>
</dbReference>
<dbReference type="SMART" id="SM00181">
    <property type="entry name" value="EGF"/>
    <property type="match status" value="14"/>
</dbReference>
<dbReference type="InterPro" id="IPR000998">
    <property type="entry name" value="MAM_dom"/>
</dbReference>
<evidence type="ECO:0000256" key="9">
    <source>
        <dbReference type="SAM" id="SignalP"/>
    </source>
</evidence>
<feature type="domain" description="MAM" evidence="11">
    <location>
        <begin position="202"/>
        <end position="364"/>
    </location>
</feature>
<dbReference type="PROSITE" id="PS51257">
    <property type="entry name" value="PROKAR_LIPOPROTEIN"/>
    <property type="match status" value="1"/>
</dbReference>
<dbReference type="SUPFAM" id="SSF57567">
    <property type="entry name" value="Serine protease inhibitors"/>
    <property type="match status" value="12"/>
</dbReference>
<keyword evidence="14" id="KW-1185">Reference proteome</keyword>
<evidence type="ECO:0000256" key="2">
    <source>
        <dbReference type="ARBA" id="ARBA00022729"/>
    </source>
</evidence>
<dbReference type="FunFam" id="2.10.25.10:FF:000012">
    <property type="entry name" value="Delta-like protein"/>
    <property type="match status" value="2"/>
</dbReference>
<dbReference type="PROSITE" id="PS51233">
    <property type="entry name" value="VWFD"/>
    <property type="match status" value="9"/>
</dbReference>
<feature type="domain" description="VWFD" evidence="12">
    <location>
        <begin position="2011"/>
        <end position="2188"/>
    </location>
</feature>
<feature type="domain" description="VWFD" evidence="12">
    <location>
        <begin position="2930"/>
        <end position="3107"/>
    </location>
</feature>
<dbReference type="CDD" id="cd19941">
    <property type="entry name" value="TIL"/>
    <property type="match status" value="12"/>
</dbReference>
<dbReference type="InterPro" id="IPR050780">
    <property type="entry name" value="Mucin_vWF_Thrombospondin_sf"/>
</dbReference>
<dbReference type="InterPro" id="IPR014853">
    <property type="entry name" value="VWF/SSPO/ZAN-like_Cys-rich_dom"/>
</dbReference>
<gene>
    <name evidence="13" type="ORF">OJAV_G00178790</name>
</gene>
<name>A0A3S2LSJ6_ORYJA</name>
<feature type="region of interest" description="Disordered" evidence="7">
    <location>
        <begin position="3078"/>
        <end position="3131"/>
    </location>
</feature>
<dbReference type="InterPro" id="IPR025615">
    <property type="entry name" value="TILa_dom"/>
</dbReference>
<keyword evidence="4 6" id="KW-1015">Disulfide bond</keyword>
<evidence type="ECO:0000256" key="8">
    <source>
        <dbReference type="SAM" id="Phobius"/>
    </source>
</evidence>
<keyword evidence="1 6" id="KW-0245">EGF-like domain</keyword>
<feature type="domain" description="EGF-like" evidence="10">
    <location>
        <begin position="4536"/>
        <end position="4573"/>
    </location>
</feature>
<feature type="region of interest" description="Disordered" evidence="7">
    <location>
        <begin position="3463"/>
        <end position="3500"/>
    </location>
</feature>
<dbReference type="Proteomes" id="UP000283210">
    <property type="component" value="Chromosome 18"/>
</dbReference>
<feature type="domain" description="VWFD" evidence="12">
    <location>
        <begin position="4091"/>
        <end position="4267"/>
    </location>
</feature>
<dbReference type="Pfam" id="PF00629">
    <property type="entry name" value="MAM"/>
    <property type="match status" value="2"/>
</dbReference>
<dbReference type="EMBL" id="CM012454">
    <property type="protein sequence ID" value="RVE60236.1"/>
    <property type="molecule type" value="Genomic_DNA"/>
</dbReference>
<feature type="compositionally biased region" description="Low complexity" evidence="7">
    <location>
        <begin position="1506"/>
        <end position="1518"/>
    </location>
</feature>
<reference evidence="13 14" key="1">
    <citation type="submission" date="2018-11" db="EMBL/GenBank/DDBJ databases">
        <authorList>
            <person name="Lopez-Roques C."/>
            <person name="Donnadieu C."/>
            <person name="Bouchez O."/>
            <person name="Klopp C."/>
            <person name="Cabau C."/>
            <person name="Zahm M."/>
        </authorList>
    </citation>
    <scope>NUCLEOTIDE SEQUENCE [LARGE SCALE GENOMIC DNA]</scope>
    <source>
        <strain evidence="13">RS831</strain>
        <tissue evidence="13">Whole body</tissue>
    </source>
</reference>
<dbReference type="GO" id="GO:0005615">
    <property type="term" value="C:extracellular space"/>
    <property type="evidence" value="ECO:0007669"/>
    <property type="project" value="TreeGrafter"/>
</dbReference>
<dbReference type="Gene3D" id="2.10.70.10">
    <property type="entry name" value="Complement Module, domain 1"/>
    <property type="match status" value="1"/>
</dbReference>
<dbReference type="InterPro" id="IPR013320">
    <property type="entry name" value="ConA-like_dom_sf"/>
</dbReference>
<dbReference type="PROSITE" id="PS50026">
    <property type="entry name" value="EGF_3"/>
    <property type="match status" value="2"/>
</dbReference>
<feature type="region of interest" description="Disordered" evidence="7">
    <location>
        <begin position="1046"/>
        <end position="1099"/>
    </location>
</feature>
<dbReference type="PROSITE" id="PS01186">
    <property type="entry name" value="EGF_2"/>
    <property type="match status" value="1"/>
</dbReference>
<keyword evidence="2 9" id="KW-0732">Signal</keyword>
<dbReference type="CDD" id="cd06263">
    <property type="entry name" value="MAM"/>
    <property type="match status" value="2"/>
</dbReference>
<dbReference type="PANTHER" id="PTHR11339">
    <property type="entry name" value="EXTRACELLULAR MATRIX GLYCOPROTEIN RELATED"/>
    <property type="match status" value="1"/>
</dbReference>
<evidence type="ECO:0000256" key="1">
    <source>
        <dbReference type="ARBA" id="ARBA00022536"/>
    </source>
</evidence>
<dbReference type="OrthoDB" id="3438930at2759"/>
<protein>
    <recommendedName>
        <fullName evidence="15">Zonadhesin</fullName>
    </recommendedName>
</protein>
<evidence type="ECO:0008006" key="15">
    <source>
        <dbReference type="Google" id="ProtNLM"/>
    </source>
</evidence>
<keyword evidence="8" id="KW-0812">Transmembrane</keyword>
<dbReference type="Pfam" id="PF00008">
    <property type="entry name" value="EGF"/>
    <property type="match status" value="2"/>
</dbReference>
<feature type="domain" description="MAM" evidence="11">
    <location>
        <begin position="36"/>
        <end position="199"/>
    </location>
</feature>
<feature type="region of interest" description="Disordered" evidence="7">
    <location>
        <begin position="367"/>
        <end position="404"/>
    </location>
</feature>
<dbReference type="SUPFAM" id="SSF57196">
    <property type="entry name" value="EGF/Laminin"/>
    <property type="match status" value="2"/>
</dbReference>
<feature type="disulfide bond" evidence="6">
    <location>
        <begin position="4563"/>
        <end position="4572"/>
    </location>
</feature>
<dbReference type="SMART" id="SM00832">
    <property type="entry name" value="C8"/>
    <property type="match status" value="9"/>
</dbReference>
<dbReference type="InterPro" id="IPR000742">
    <property type="entry name" value="EGF"/>
</dbReference>
<dbReference type="PANTHER" id="PTHR11339:SF374">
    <property type="entry name" value="ZONADHESIN"/>
    <property type="match status" value="1"/>
</dbReference>
<evidence type="ECO:0000256" key="4">
    <source>
        <dbReference type="ARBA" id="ARBA00023157"/>
    </source>
</evidence>
<feature type="region of interest" description="Disordered" evidence="7">
    <location>
        <begin position="1264"/>
        <end position="1518"/>
    </location>
</feature>
<feature type="compositionally biased region" description="Low complexity" evidence="7">
    <location>
        <begin position="393"/>
        <end position="404"/>
    </location>
</feature>
<dbReference type="InterPro" id="IPR001846">
    <property type="entry name" value="VWF_type-D"/>
</dbReference>
<feature type="region of interest" description="Disordered" evidence="7">
    <location>
        <begin position="4619"/>
        <end position="4685"/>
    </location>
</feature>
<dbReference type="Pfam" id="PF00094">
    <property type="entry name" value="VWD"/>
    <property type="match status" value="9"/>
</dbReference>
<evidence type="ECO:0000313" key="14">
    <source>
        <dbReference type="Proteomes" id="UP000283210"/>
    </source>
</evidence>
<dbReference type="CDD" id="cd00054">
    <property type="entry name" value="EGF_CA"/>
    <property type="match status" value="2"/>
</dbReference>
<feature type="domain" description="VWFD" evidence="12">
    <location>
        <begin position="898"/>
        <end position="1075"/>
    </location>
</feature>
<dbReference type="InterPro" id="IPR001007">
    <property type="entry name" value="VWF_dom"/>
</dbReference>
<dbReference type="InterPro" id="IPR001881">
    <property type="entry name" value="EGF-like_Ca-bd_dom"/>
</dbReference>
<keyword evidence="8" id="KW-0472">Membrane</keyword>
<evidence type="ECO:0000256" key="3">
    <source>
        <dbReference type="ARBA" id="ARBA00022737"/>
    </source>
</evidence>
<feature type="region of interest" description="Disordered" evidence="7">
    <location>
        <begin position="2159"/>
        <end position="2212"/>
    </location>
</feature>
<evidence type="ECO:0000313" key="13">
    <source>
        <dbReference type="EMBL" id="RVE60236.1"/>
    </source>
</evidence>
<feature type="domain" description="VWFD" evidence="12">
    <location>
        <begin position="520"/>
        <end position="694"/>
    </location>
</feature>
<feature type="compositionally biased region" description="Pro residues" evidence="7">
    <location>
        <begin position="368"/>
        <end position="392"/>
    </location>
</feature>
<dbReference type="SMART" id="SM00137">
    <property type="entry name" value="MAM"/>
    <property type="match status" value="2"/>
</dbReference>
<evidence type="ECO:0000256" key="5">
    <source>
        <dbReference type="ARBA" id="ARBA00023180"/>
    </source>
</evidence>
<feature type="chain" id="PRO_5018690419" description="Zonadhesin" evidence="9">
    <location>
        <begin position="19"/>
        <end position="4685"/>
    </location>
</feature>
<sequence>MDRLPFIFLLLWMCSCSANDAPQSQQINQREEGVLTSCDFNQNSSPFCSFRQDNTDDSDWIRHKGETPTLGTGPSGDYPNGEGYYIYHECDNVSNGQKARLLSPAFSTTASEICVQFVYYMYGSDSTNVLRILKNTASGEEEIWKRTGFFSRSWLNGSVTVSKPSSQSVTVVFEAQRGESDSCDSALDNIVITEGACLTCLSGCDFDKSGDLCGWETHVDNPDVFGFIQWSGQTDTPNTGPDDDFSTPGGGQYMLMDSFDTMPGESAQLRSPVIPNSNGCLELTFYYYLYGTSTSMKISIHAITDGSFGPALFEVVGNQGQGWKLATVRYEGAASPRFAIMGTYGETPETDIAIDAVCILPCNAQPPTSEPPTPKPPTPGPSTPKPPTPEPSTPKVTTPVTTKPPISCPPNSDYIECGPACIPTCQEPSTNCSGSCISGCFCKPGFVFKGPRCVPIEKCGCLDEDGNYYEPGEVVFGDGCSKLCRCAGNYTLECTDNSCDPSEECREVNGVPGCYPKDTSTCIASGDPHYTTFDKRKYNFMGSCSYLMSGNCNATDLPYFEVHADNEHRYNKPTISYLKAVHVHVHMVKISILKGGVVQVNGTNVNLPVSPAPDVSVFKSGKHYTVSMTFGVTVRYDGNHFMDIKVIKDYQDKLCGLCGDYNGNSKDDFQKPDGTMTNDANEFGHSWNTDPECNKPPNATIPGCEPGEQEVYEGYCGILLDKNGPFAVCHPKVNPNNHFRDCLFDLCELEGAKPILCEAIEAYVNECQDRGVDIGTWRNETFCPLKCPPNSHYDPCADPCQETCSGKPSSCGGPCSEACVCDPGYVLSAGKCVKSDSCGCKHTNGQYYEPGEEFYVEDCKLKCRCDSPFVTCVASDCPPMHECKLQDGELGCYPLGSQDCIVSGDPHYNTFDKKFYTFMGTCTYTLARTCRNNSDPWFSVEGKNEERGVSGVSYLKKLYVTVNDITVTMMKSKRTLVNGRRVAFPNNPSPLMSLSLAGQYVILQTTFGLRVRWDGNHYAQISVPSSYHDQMCGLCGDYDGDAGNDFTKPDGTLTGNVNDFGNSWQTEEDEDESCSPGTTPDPDCDPELEDEVTKPDKCGKIEDPSGPFRECIGVVDPEPFFQSCVYDMCQYNGELHVLCDQLQAYTDACQSAGVTVHQWRDPDFCPRVLKPRRGRPPGCEDVCVEGCECDPGFILSDDKCVPLKDCGCVDSSGTYHPVDDEWLLEGCEQSCECLSGGQIQCRNTSCDPHTEICQLQDGLYECIPRATPGPSTPKPPTPGPSTPKPPTPGPSTPKPPTPGPSTPKPPTPGPSTPKPPTPGPSTPKPQTPGPSTPKPPTPGPSTPKPPTPGPSTPKPPTPGPSTPKPPTPEPSTPKPPTHGPSTPKPPTHGPSTPKPPTPGPSTPKPPTPGPSTPKPPTPEPSTPKPPTHEPSTPKPPTPGPSTPKPPTPGPSTPKPPTPGPSTPKPPGPSTPKPPTPGPSTPKPPGPSTPKPPTPGPSTPKPPGPSTPEVTTPVTTKPPISCPPNSDYIECGPACIPTCQEPSTNCSGSCISGCFCKPGFVFKGPRCVPIEKCGCLDEDGNYYEPGEVVFGDGCSKLCRCAGNYTLECTDNSCDPSEECREVNGVPGCYPKDTSTCIASGDPHYTTFDKRKYNFMGNCSYLMSGNCNATDLPYFEVHADNEHRYNRPTISYLKAVHVHVHMVKISILKGGVVQVNGTNVNLPVSPAPDVSVFKSGKHYTVSMTFGVTVRYDGNHFMDIKVIKDYQDKLCGLCGDYNGNSKDDFQKPDGTMTNDANEFGHSWNTDPECNKPPNATIPGCEPGEQEVYEGYCGILLDKNGPFAVCHPKVNPNNHFRDCLFDLCELEGAKPILCEAIEAYVNECQDRGVDIGPWRNETFCPLKCPPNSHYDPCADPCQETCSGKPSSCGGPCSEACVCDPGYVLSAGKCVKSDSCGCKHTNGQYYEPGEEFYVEDCKLKCRCDSPFVTCVASDCPPMHECKLQNGELGCYPSSIQDCIVSGDPHYNTFDKKFYSFMGTCTYTLARTCRNDSNPWFSVEGKNEERGVAGVSYLKKLYVTVNNITVTMMKSKRTLVNGRRVAFPNNPSPLMSLSLAGQYVILQTTFGLRVRWDGNHYAQISVPSSYHDQMCGLCGDYDGDAGNDFTKPDGTLTGNVNDFGNSWQTEEDEDESCSPGTTPDPDCDPELEDEVTKPDKCGKIEDPSGPFRECIGVVDPEPFFQSCVYDMCQYNGELHVLCDQLQAYTDACQSAGATVHQWRDPDFCPLDCPANSSYSLCVSSCPETCLGVVGPPGCEDVCVEGCECDPGFILSDDKCVPLKDCGCVDSSGTYHPVDDEWLLEGCEQSCECLSGGQIQCRNTSCDPHTEICQLQDGLYECIPLATPGPSTPKPPGPSTPKPPGPSTPKPPGPSTPEVTTPVTTKPPISCPPNSDYIECGPACIPTCQEPSTNCSGSCISGCFCKPGFVFKGPRCVPIEKCGCLDEDGNYYEPGEVVFGDGCSKLCRCAGNYTLECTDNSCDPSEECREVNGVPGCYPKDTSTCIASGDPHYTTFDKRKYNFMGSCSYLMSGNCNATDLPYFEVHADNEHRYNRPTISYLKAVHVHVHMVKISILKGGVVQVNGTNVNLPVSPGPDVSVFKSGKHYTVSMTFGVTVRYDGNHFMDIKVIKDYQDKLCGLCGDYNGNSKDDFQKPDGTMTNDANEFGHSWNTDPECNKKPNATIPGCEPGEQEVYEGYCGILLDKNGPFAVCHPKVNPNNHFRDCLFDLCELEGAKPILCEAIEAYVNECQDRGVDIGTWRNETFCPLKCPPNSHYDPCADPCQDTCSGKPSSCGGPCSEACVCDPGYVLSAGKCVKSDSCGCKHTNGQYYEPGEEFYVEDCKLKCRCDSPFVTCVASDCPPMHECKLQNGELGCYPSGSQDCIVSGDPHYNTFDKKFYTFMGTCTYTLARTCGNDSNPWFSVEGKNEERGVSGVSYLKKLYVTVNNITVTMMKSKRTLVNGRRVAFPNNPSPLMSLSLAGQYVILQTTFGLRVRWDGNHYAQISVPSSYHDQMCGLCGDYDGDAGNDFTKPDGTLTGNVNDFGNSWQTEEDEDESCSPGTTPDPDCDPELEDEVTKPDKCGKIEDPSGPFRECIGVVDPEPFFQSCVYDMCQYNGELHVLCDQLQAYTDACQSAGATVHQWRDPDFCPLDCPANSSYSLCVSSCPETCLGVVGPPGCEDVCVEGCECDPGFILSDDKCVPLKDCGCVDSSGTYHPVDDEWLLEGCEQSCECLSGGQIQCHNTSCDPHTEICQLQDGLYECIPLENGICSVSGDPHYTTFDKRTHHYMGACSYTLTKLCNSSSDLPYFTVDTQNEHRGSNTKVSYVRAVVININGVTVILGKGRTVQVNGTVVVPPVSSISGVKIYFSGKFVVLEASFGLRVRFDGNHHADVTLPSSYSGLLCGMCGNFNDNPTDDNLKPDNTPAANSNELGDSWAVPDPRPDCTNGGGQEECDEKVEEEAQKPTSCGMITDLNGIFKPCHAVVPPEPYFENCVYDMCATGGQAVALCQAIESYADMCAAAGVNIVWRNSTFCPLKCPTGSHYTPCGSACPPPSCQEPDSSGDSCDLPCVEGCVCNDGLILSGDKCVPLSECGCTDEDGQYRPVGDSWFTETDCSERCKCNGNHNITCEPWQCSPAQECKVVEGVLDCHSTGKGVCHVAGDPHYYTFDGVMHTFMGTCTYTLVEVCNKTQVTDFRVVAKNEERGQPEASYVRSVKVFLPHDTEVELQKGRRVLLNGRRVRTPLTIDTIGAKVITSGSYSLLDTSFGLQVKFDGVHHLEITVPGEYFNKLCGMCGNYNHDSSDDNLMPDKQPAKDVIELGNSWKSEGDSDPGCQPDTRPDIHPNCTAEEEEQFKAQCEQVITSDSFRPCHSVVSPDAFLGNCIYDMCEYNGMQATLCDNVEAYAQACQSAGVTVTWRNSTFCPLPCPPNSHYSDCTAPCPPTCSDLFPIFCHLPPTACVEGCECNAGYVLSDGKCVSLDKCGCVGSDGEYHDVGDSWLTENCAESCSCNLGGQITCEDHSCNDNSVCGPDKYGDIQCQPTKFDRCTISGDPHYRTFDGFTHHYQGPYTYVLTQDHNLQGSLKPLMVRGKNLRRGGNKRVSFLDEMYIDVYGVDVRFLQKKTVLVNGERVTPPLSPVGGLTISMNSKQVQLTTDFGLTVRFDGKSRGEVILPRTYSNAVRGLCGNYDGITRNEYMKPDGTVVRDLNEFGDSWRVSERDALEPRAFQVPSVAHIHRRDVETDPDSGFETSDCSQSDLDDYNGVTKCGALSDLEGPFAACHATLQPKIYQDDCVFDLCAEEGSEELRCASYEAYAAICQEAGVKLGSWRQQLGCALACPANSIYTACMSPCPSSCADLAAPSECDATACVEGCQCAAGFVMSEGTCVPYTECGSTFLDRYYPLNETFVTEDCSQSCVSTSTGAACQPKTCPAGYVCTIYDFRRDCYRESPCLSTPCLNGGTCTEGGNYTYTCECPEGFQGSNCEEEIPPPGDGPCLSNPCLNGGTCTEGSDNTYTCECPENFEGTNCEEEVIQPGGLETKWIILIAVLASVVVFAVIITVVCVLKKKAKKKKKKITDGPYSMNPTGVPYQNMEDDKESNSDKDSDKLSITDSKSGKSTNSKRGSDDEDSSDVEDGKSTPL</sequence>
<evidence type="ECO:0000256" key="7">
    <source>
        <dbReference type="SAM" id="MobiDB-lite"/>
    </source>
</evidence>
<dbReference type="Pfam" id="PF12714">
    <property type="entry name" value="TILa"/>
    <property type="match status" value="12"/>
</dbReference>
<accession>A0A3S2LSJ6</accession>
<feature type="transmembrane region" description="Helical" evidence="8">
    <location>
        <begin position="4586"/>
        <end position="4609"/>
    </location>
</feature>
<feature type="compositionally biased region" description="Pro residues" evidence="7">
    <location>
        <begin position="1432"/>
        <end position="1505"/>
    </location>
</feature>
<feature type="signal peptide" evidence="9">
    <location>
        <begin position="1"/>
        <end position="18"/>
    </location>
</feature>
<feature type="domain" description="VWFD" evidence="12">
    <location>
        <begin position="2552"/>
        <end position="2726"/>
    </location>
</feature>
<dbReference type="PROSITE" id="PS50060">
    <property type="entry name" value="MAM_2"/>
    <property type="match status" value="2"/>
</dbReference>
<dbReference type="InterPro" id="IPR036084">
    <property type="entry name" value="Ser_inhib-like_sf"/>
</dbReference>
<dbReference type="Pfam" id="PF08742">
    <property type="entry name" value="C8"/>
    <property type="match status" value="9"/>
</dbReference>
<dbReference type="SMART" id="SM00214">
    <property type="entry name" value="VWC"/>
    <property type="match status" value="12"/>
</dbReference>
<keyword evidence="8" id="KW-1133">Transmembrane helix</keyword>
<dbReference type="SMART" id="SM00215">
    <property type="entry name" value="VWC_out"/>
    <property type="match status" value="11"/>
</dbReference>
<dbReference type="Gene3D" id="2.10.25.10">
    <property type="entry name" value="Laminin"/>
    <property type="match status" value="13"/>
</dbReference>
<dbReference type="InterPro" id="IPR002919">
    <property type="entry name" value="TIL_dom"/>
</dbReference>
<dbReference type="GO" id="GO:0005509">
    <property type="term" value="F:calcium ion binding"/>
    <property type="evidence" value="ECO:0007669"/>
    <property type="project" value="InterPro"/>
</dbReference>
<dbReference type="Pfam" id="PF01826">
    <property type="entry name" value="TIL"/>
    <property type="match status" value="12"/>
</dbReference>
<feature type="domain" description="EGF-like" evidence="10">
    <location>
        <begin position="4492"/>
        <end position="4529"/>
    </location>
</feature>
<feature type="region of interest" description="Disordered" evidence="7">
    <location>
        <begin position="2398"/>
        <end position="2434"/>
    </location>
</feature>